<reference evidence="4" key="1">
    <citation type="submission" date="2021-03" db="EMBL/GenBank/DDBJ databases">
        <title>Assistant Professor.</title>
        <authorList>
            <person name="Huq M.A."/>
        </authorList>
    </citation>
    <scope>NUCLEOTIDE SEQUENCE [LARGE SCALE GENOMIC DNA]</scope>
    <source>
        <strain evidence="4">MAH-28</strain>
    </source>
</reference>
<evidence type="ECO:0000313" key="4">
    <source>
        <dbReference type="Proteomes" id="UP000679126"/>
    </source>
</evidence>
<dbReference type="PROSITE" id="PS50943">
    <property type="entry name" value="HTH_CROC1"/>
    <property type="match status" value="1"/>
</dbReference>
<protein>
    <submittedName>
        <fullName evidence="3">Helix-turn-helix transcriptional regulator</fullName>
    </submittedName>
</protein>
<organism evidence="3 4">
    <name type="scientific">Chitinophaga chungangae</name>
    <dbReference type="NCBI Taxonomy" id="2821488"/>
    <lineage>
        <taxon>Bacteria</taxon>
        <taxon>Pseudomonadati</taxon>
        <taxon>Bacteroidota</taxon>
        <taxon>Chitinophagia</taxon>
        <taxon>Chitinophagales</taxon>
        <taxon>Chitinophagaceae</taxon>
        <taxon>Chitinophaga</taxon>
    </lineage>
</organism>
<keyword evidence="1" id="KW-0238">DNA-binding</keyword>
<dbReference type="InterPro" id="IPR001387">
    <property type="entry name" value="Cro/C1-type_HTH"/>
</dbReference>
<dbReference type="PANTHER" id="PTHR46558:SF4">
    <property type="entry name" value="DNA-BIDING PHAGE PROTEIN"/>
    <property type="match status" value="1"/>
</dbReference>
<dbReference type="SMART" id="SM00530">
    <property type="entry name" value="HTH_XRE"/>
    <property type="match status" value="1"/>
</dbReference>
<evidence type="ECO:0000256" key="1">
    <source>
        <dbReference type="ARBA" id="ARBA00023125"/>
    </source>
</evidence>
<dbReference type="InterPro" id="IPR010982">
    <property type="entry name" value="Lambda_DNA-bd_dom_sf"/>
</dbReference>
<accession>A0ABS3YB60</accession>
<evidence type="ECO:0000259" key="2">
    <source>
        <dbReference type="PROSITE" id="PS50943"/>
    </source>
</evidence>
<dbReference type="RefSeq" id="WP_209144543.1">
    <property type="nucleotide sequence ID" value="NZ_JAGHKP010000001.1"/>
</dbReference>
<dbReference type="Gene3D" id="1.10.260.40">
    <property type="entry name" value="lambda repressor-like DNA-binding domains"/>
    <property type="match status" value="1"/>
</dbReference>
<evidence type="ECO:0000313" key="3">
    <source>
        <dbReference type="EMBL" id="MBO9151902.1"/>
    </source>
</evidence>
<gene>
    <name evidence="3" type="ORF">J7I43_06760</name>
</gene>
<comment type="caution">
    <text evidence="3">The sequence shown here is derived from an EMBL/GenBank/DDBJ whole genome shotgun (WGS) entry which is preliminary data.</text>
</comment>
<dbReference type="CDD" id="cd00093">
    <property type="entry name" value="HTH_XRE"/>
    <property type="match status" value="1"/>
</dbReference>
<dbReference type="Proteomes" id="UP000679126">
    <property type="component" value="Unassembled WGS sequence"/>
</dbReference>
<dbReference type="SUPFAM" id="SSF47413">
    <property type="entry name" value="lambda repressor-like DNA-binding domains"/>
    <property type="match status" value="1"/>
</dbReference>
<name>A0ABS3YB60_9BACT</name>
<feature type="domain" description="HTH cro/C1-type" evidence="2">
    <location>
        <begin position="14"/>
        <end position="68"/>
    </location>
</feature>
<dbReference type="EMBL" id="JAGHKP010000001">
    <property type="protein sequence ID" value="MBO9151902.1"/>
    <property type="molecule type" value="Genomic_DNA"/>
</dbReference>
<sequence length="78" mass="8841">MSGKDFKKIIGNNLRALRIKKGWNQKVAGERTGIAAKTYQSYEYGRAAPAIFVLVRLAEFYGITVNDLLTENFEKNEN</sequence>
<dbReference type="Pfam" id="PF01381">
    <property type="entry name" value="HTH_3"/>
    <property type="match status" value="1"/>
</dbReference>
<keyword evidence="4" id="KW-1185">Reference proteome</keyword>
<dbReference type="PANTHER" id="PTHR46558">
    <property type="entry name" value="TRACRIPTIONAL REGULATORY PROTEIN-RELATED-RELATED"/>
    <property type="match status" value="1"/>
</dbReference>
<proteinExistence type="predicted"/>